<feature type="transmembrane region" description="Helical" evidence="11">
    <location>
        <begin position="1343"/>
        <end position="1360"/>
    </location>
</feature>
<dbReference type="SUPFAM" id="SSF52540">
    <property type="entry name" value="P-loop containing nucleoside triphosphate hydrolases"/>
    <property type="match status" value="2"/>
</dbReference>
<keyword evidence="6" id="KW-0547">Nucleotide-binding</keyword>
<dbReference type="InterPro" id="IPR026082">
    <property type="entry name" value="ABCA"/>
</dbReference>
<feature type="transmembrane region" description="Helical" evidence="11">
    <location>
        <begin position="1218"/>
        <end position="1241"/>
    </location>
</feature>
<keyword evidence="9 11" id="KW-0472">Membrane</keyword>
<protein>
    <recommendedName>
        <fullName evidence="12">ABC transporter domain-containing protein</fullName>
    </recommendedName>
</protein>
<dbReference type="Gene3D" id="3.40.50.300">
    <property type="entry name" value="P-loop containing nucleotide triphosphate hydrolases"/>
    <property type="match status" value="2"/>
</dbReference>
<evidence type="ECO:0000256" key="6">
    <source>
        <dbReference type="ARBA" id="ARBA00022741"/>
    </source>
</evidence>
<feature type="transmembrane region" description="Helical" evidence="11">
    <location>
        <begin position="972"/>
        <end position="993"/>
    </location>
</feature>
<dbReference type="PROSITE" id="PS50893">
    <property type="entry name" value="ABC_TRANSPORTER_2"/>
    <property type="match status" value="2"/>
</dbReference>
<feature type="transmembrane region" description="Helical" evidence="11">
    <location>
        <begin position="1191"/>
        <end position="1212"/>
    </location>
</feature>
<dbReference type="Pfam" id="PF12698">
    <property type="entry name" value="ABC2_membrane_3"/>
    <property type="match status" value="2"/>
</dbReference>
<dbReference type="GO" id="GO:0016887">
    <property type="term" value="F:ATP hydrolysis activity"/>
    <property type="evidence" value="ECO:0007669"/>
    <property type="project" value="InterPro"/>
</dbReference>
<dbReference type="PANTHER" id="PTHR19229:SF36">
    <property type="entry name" value="ATP-BINDING CASSETTE SUB-FAMILY A MEMBER 2"/>
    <property type="match status" value="1"/>
</dbReference>
<feature type="transmembrane region" description="Helical" evidence="11">
    <location>
        <begin position="376"/>
        <end position="395"/>
    </location>
</feature>
<evidence type="ECO:0000313" key="14">
    <source>
        <dbReference type="Proteomes" id="UP000019132"/>
    </source>
</evidence>
<dbReference type="InterPro" id="IPR003593">
    <property type="entry name" value="AAA+_ATPase"/>
</dbReference>
<dbReference type="InterPro" id="IPR017871">
    <property type="entry name" value="ABC_transporter-like_CS"/>
</dbReference>
<accession>K3WSP4</accession>
<proteinExistence type="inferred from homology"/>
<feature type="transmembrane region" description="Helical" evidence="11">
    <location>
        <begin position="1108"/>
        <end position="1129"/>
    </location>
</feature>
<feature type="transmembrane region" description="Helical" evidence="11">
    <location>
        <begin position="145"/>
        <end position="165"/>
    </location>
</feature>
<evidence type="ECO:0000256" key="11">
    <source>
        <dbReference type="SAM" id="Phobius"/>
    </source>
</evidence>
<feature type="transmembrane region" description="Helical" evidence="11">
    <location>
        <begin position="1162"/>
        <end position="1179"/>
    </location>
</feature>
<sequence length="1813" mass="197930">MADNTPTPSTADGSSSTSTATTAALATLTQCVERVVVSDFAYASCVMNSGLFALVQTNSSSNNSSTASELVRALANDADAQTGTCGLMCSKPTIFASSSCCSAVQEMHACQVSSGAPDDIASCKTVLDETFAYQHQCDTLSAENAGLVIATASIAVVFGAVMLLSRRAVRDRTSKNTSTNGPDMETLEARFAAASATRWQAFLASWRQVANLVWKNLLLRRRKPVAFVMEQLLPLLLVCALLILANLDTIFRSGGSRWTTTQAAELNSTILCTDLRSLSATDLGAPTSTLLSFYTSGQSVLGLFFLVSYIKFVSTNTTTMVIEKENRIREVMKIMGLSDFSLLCSWCLTSAILSTPLSFAIAAVLKFGKVFPSTEYATLVFLFWALSLAIVSFSYCITPFFNKSRTAAIVSVLVWLLLFFPFFAVQPEENGPKYWAALCAPTAFALAIDEILRHAQLGMGFSYSIGIVQSPVTVPTASAMSWFLVLDSFIFVLLGWYFEQVLPQQYGVRKPFYFFLQKSYWFGGRSSAANAVAGENGATPHEGGGAYLKFVDSTRFVERQSITLNPLPSRTEALDHVEPVNAVLLVQEQKGTCLQLRGLRKTFTLEDGEEKVAVEGLDLSMYCGQITALLGHNGAGKTTTISMLTGLIEPTAGDATLYGRSIRHNFDELRRIIGICPQHDVLFNDLTVEEHLRLFGIMKNVAPHQLQQDVDNIIEDVGLTETRHVKSKELSGGQKRKLSVAIAFIGDSKLVFLDEPTSGMDPYSRRFTWNLLQKNREDRVIVLTTHFMDEADILGDRIAIVADGKLCCAGSSLFLKNRYGAGYNLTLIKADADCDVVAVGTFLKQFVPGAKCLSNFGSEVVFQLPSASSTAFPQMLEALDSNMGELHILQYGISVTTLEEVFLRISQDRDDASALTDPRNSRIKSRISTRSSTPTGEDDKLIDIAPNGPTFWSQYAALTMKRFQIAKRDKKTLLNSVCIPLLFLIILAVLPTIQVADFIPDYAASLPTQAQQDQCPARNITASLLQGQNLTACLGTAGFSYCEIGVVDCDALACCNAANSVSPFYPCNECVLSQSTPTLAAIAAQTPCFNNQCLKRNDAKLQVTMNSFLISIVVMLGFAFIPASIVAFIVREKDPIQDAKGLQLISGANISAYWLSSWTHDVVVVSISVVAAIIIIPLSSRGLNGSDEATAVAVLVISHVLASIPLAYLFSFRFTKHAVAQTSLLVFMLGTGGLLSIFSFLCRIIDFRISSSFTLSSLDRNYLRWLFLLFPGYSLNNGIYEIASRKVSRRSLYGSGRWLSATSSFFGLFEGLGKEACRECWDRNVNGCCIRGVFDVDVGGAPIIYSVLEAVAFTALVFFLENRKLVWRKKNNRFAPPRAIPVVDEDDDVVAERQWVETTPPTGEKSVFIRNLHHQYERPRGKIALKNLSLAISKGECFGYLGINGAGKSTTMKVLTGQLAPTDGFVMLGPHNLAFDRNAARRMIGYCPQFDSLHDLLTVEEQLALYARLKGIPNSKVADAVDQKIKQVGLSEYRDKLTRGLSGGNKRKVSTAIALIGSPQIVFLDEPSTGVDPSSRRKMWDVIASVCAAKDSCVVLTTHSMEECEALCTRVGIMVSGELKCLGSVEHLKQKFGQGFTVEVKLREPPAEAVKQVHEAIVQAPSPGSTSITKENVASICGSLGIAARGQLILSGEGNGWVVDNFLQSNGSIPVDVFSAWWVAETQSEALQSFFQHEFPGSALVEQQGDHFRFQVPKHTLRPSAIFALLEDAKSHLRVSEYGVSDTSLEHIFNNMAVQQEEERGVVRGMYNQQQHV</sequence>
<dbReference type="HOGENOM" id="CLU_000604_19_1_1"/>
<reference evidence="14" key="2">
    <citation type="submission" date="2010-04" db="EMBL/GenBank/DDBJ databases">
        <authorList>
            <person name="Buell R."/>
            <person name="Hamilton J."/>
            <person name="Hostetler J."/>
        </authorList>
    </citation>
    <scope>NUCLEOTIDE SEQUENCE [LARGE SCALE GENOMIC DNA]</scope>
    <source>
        <strain evidence="14">DAOM:BR144</strain>
    </source>
</reference>
<dbReference type="EnsemblProtists" id="PYU1_T007988">
    <property type="protein sequence ID" value="PYU1_T007988"/>
    <property type="gene ID" value="PYU1_G007972"/>
</dbReference>
<name>K3WSP4_GLOUD</name>
<evidence type="ECO:0000256" key="5">
    <source>
        <dbReference type="ARBA" id="ARBA00022737"/>
    </source>
</evidence>
<dbReference type="GO" id="GO:0140359">
    <property type="term" value="F:ABC-type transporter activity"/>
    <property type="evidence" value="ECO:0007669"/>
    <property type="project" value="InterPro"/>
</dbReference>
<evidence type="ECO:0000256" key="1">
    <source>
        <dbReference type="ARBA" id="ARBA00004141"/>
    </source>
</evidence>
<dbReference type="Proteomes" id="UP000019132">
    <property type="component" value="Unassembled WGS sequence"/>
</dbReference>
<reference evidence="14" key="1">
    <citation type="journal article" date="2010" name="Genome Biol.">
        <title>Genome sequence of the necrotrophic plant pathogen Pythium ultimum reveals original pathogenicity mechanisms and effector repertoire.</title>
        <authorList>
            <person name="Levesque C.A."/>
            <person name="Brouwer H."/>
            <person name="Cano L."/>
            <person name="Hamilton J.P."/>
            <person name="Holt C."/>
            <person name="Huitema E."/>
            <person name="Raffaele S."/>
            <person name="Robideau G.P."/>
            <person name="Thines M."/>
            <person name="Win J."/>
            <person name="Zerillo M.M."/>
            <person name="Beakes G.W."/>
            <person name="Boore J.L."/>
            <person name="Busam D."/>
            <person name="Dumas B."/>
            <person name="Ferriera S."/>
            <person name="Fuerstenberg S.I."/>
            <person name="Gachon C.M."/>
            <person name="Gaulin E."/>
            <person name="Govers F."/>
            <person name="Grenville-Briggs L."/>
            <person name="Horner N."/>
            <person name="Hostetler J."/>
            <person name="Jiang R.H."/>
            <person name="Johnson J."/>
            <person name="Krajaejun T."/>
            <person name="Lin H."/>
            <person name="Meijer H.J."/>
            <person name="Moore B."/>
            <person name="Morris P."/>
            <person name="Phuntmart V."/>
            <person name="Puiu D."/>
            <person name="Shetty J."/>
            <person name="Stajich J.E."/>
            <person name="Tripathy S."/>
            <person name="Wawra S."/>
            <person name="van West P."/>
            <person name="Whitty B.R."/>
            <person name="Coutinho P.M."/>
            <person name="Henrissat B."/>
            <person name="Martin F."/>
            <person name="Thomas P.D."/>
            <person name="Tyler B.M."/>
            <person name="De Vries R.P."/>
            <person name="Kamoun S."/>
            <person name="Yandell M."/>
            <person name="Tisserat N."/>
            <person name="Buell C.R."/>
        </authorList>
    </citation>
    <scope>NUCLEOTIDE SEQUENCE</scope>
    <source>
        <strain evidence="14">DAOM:BR144</strain>
    </source>
</reference>
<dbReference type="STRING" id="431595.K3WSP4"/>
<dbReference type="EMBL" id="GL376617">
    <property type="status" value="NOT_ANNOTATED_CDS"/>
    <property type="molecule type" value="Genomic_DNA"/>
</dbReference>
<evidence type="ECO:0000256" key="8">
    <source>
        <dbReference type="ARBA" id="ARBA00022989"/>
    </source>
</evidence>
<dbReference type="CDD" id="cd03263">
    <property type="entry name" value="ABC_subfamily_A"/>
    <property type="match status" value="2"/>
</dbReference>
<dbReference type="InterPro" id="IPR027417">
    <property type="entry name" value="P-loop_NTPase"/>
</dbReference>
<dbReference type="GO" id="GO:0005524">
    <property type="term" value="F:ATP binding"/>
    <property type="evidence" value="ECO:0007669"/>
    <property type="project" value="UniProtKB-KW"/>
</dbReference>
<reference evidence="13" key="3">
    <citation type="submission" date="2015-02" db="UniProtKB">
        <authorList>
            <consortium name="EnsemblProtists"/>
        </authorList>
    </citation>
    <scope>IDENTIFICATION</scope>
    <source>
        <strain evidence="13">DAOM BR144</strain>
    </source>
</reference>
<dbReference type="PANTHER" id="PTHR19229">
    <property type="entry name" value="ATP-BINDING CASSETTE TRANSPORTER SUBFAMILY A ABCA"/>
    <property type="match status" value="1"/>
</dbReference>
<dbReference type="GO" id="GO:0016020">
    <property type="term" value="C:membrane"/>
    <property type="evidence" value="ECO:0007669"/>
    <property type="project" value="UniProtKB-SubCell"/>
</dbReference>
<keyword evidence="4 11" id="KW-0812">Transmembrane</keyword>
<dbReference type="InParanoid" id="K3WSP4"/>
<comment type="similarity">
    <text evidence="2">Belongs to the ABC transporter superfamily. ABCA family.</text>
</comment>
<dbReference type="PROSITE" id="PS00211">
    <property type="entry name" value="ABC_TRANSPORTER_1"/>
    <property type="match status" value="1"/>
</dbReference>
<dbReference type="Pfam" id="PF23321">
    <property type="entry name" value="R1_ABCA1"/>
    <property type="match status" value="1"/>
</dbReference>
<evidence type="ECO:0000313" key="13">
    <source>
        <dbReference type="EnsemblProtists" id="PYU1_T007988"/>
    </source>
</evidence>
<keyword evidence="5" id="KW-0677">Repeat</keyword>
<feature type="domain" description="ABC transporter" evidence="12">
    <location>
        <begin position="1407"/>
        <end position="1641"/>
    </location>
</feature>
<feature type="domain" description="ABC transporter" evidence="12">
    <location>
        <begin position="594"/>
        <end position="828"/>
    </location>
</feature>
<feature type="region of interest" description="Disordered" evidence="10">
    <location>
        <begin position="912"/>
        <end position="939"/>
    </location>
</feature>
<feature type="transmembrane region" description="Helical" evidence="11">
    <location>
        <begin position="1262"/>
        <end position="1280"/>
    </location>
</feature>
<dbReference type="InterPro" id="IPR003439">
    <property type="entry name" value="ABC_transporter-like_ATP-bd"/>
</dbReference>
<dbReference type="FunFam" id="3.40.50.300:FF:000335">
    <property type="entry name" value="ATP binding cassette subfamily A member 5"/>
    <property type="match status" value="1"/>
</dbReference>
<comment type="subcellular location">
    <subcellularLocation>
        <location evidence="1">Membrane</location>
        <topology evidence="1">Multi-pass membrane protein</topology>
    </subcellularLocation>
</comment>
<dbReference type="InterPro" id="IPR013525">
    <property type="entry name" value="ABC2_TM"/>
</dbReference>
<evidence type="ECO:0000256" key="9">
    <source>
        <dbReference type="ARBA" id="ARBA00023136"/>
    </source>
</evidence>
<evidence type="ECO:0000256" key="3">
    <source>
        <dbReference type="ARBA" id="ARBA00022448"/>
    </source>
</evidence>
<dbReference type="GO" id="GO:0005319">
    <property type="term" value="F:lipid transporter activity"/>
    <property type="evidence" value="ECO:0007669"/>
    <property type="project" value="TreeGrafter"/>
</dbReference>
<dbReference type="Pfam" id="PF00005">
    <property type="entry name" value="ABC_tran"/>
    <property type="match status" value="2"/>
</dbReference>
<dbReference type="SMART" id="SM00382">
    <property type="entry name" value="AAA"/>
    <property type="match status" value="2"/>
</dbReference>
<feature type="transmembrane region" description="Helical" evidence="11">
    <location>
        <begin position="343"/>
        <end position="364"/>
    </location>
</feature>
<keyword evidence="14" id="KW-1185">Reference proteome</keyword>
<dbReference type="VEuPathDB" id="FungiDB:PYU1_G007972"/>
<evidence type="ECO:0000259" key="12">
    <source>
        <dbReference type="PROSITE" id="PS50893"/>
    </source>
</evidence>
<feature type="transmembrane region" description="Helical" evidence="11">
    <location>
        <begin position="479"/>
        <end position="498"/>
    </location>
</feature>
<dbReference type="InterPro" id="IPR056264">
    <property type="entry name" value="R2_ABCA1-4-like"/>
</dbReference>
<evidence type="ECO:0000256" key="2">
    <source>
        <dbReference type="ARBA" id="ARBA00008869"/>
    </source>
</evidence>
<evidence type="ECO:0000256" key="4">
    <source>
        <dbReference type="ARBA" id="ARBA00022692"/>
    </source>
</evidence>
<keyword evidence="3" id="KW-0813">Transport</keyword>
<feature type="transmembrane region" description="Helical" evidence="11">
    <location>
        <begin position="300"/>
        <end position="322"/>
    </location>
</feature>
<keyword evidence="8 11" id="KW-1133">Transmembrane helix</keyword>
<feature type="transmembrane region" description="Helical" evidence="11">
    <location>
        <begin position="225"/>
        <end position="247"/>
    </location>
</feature>
<feature type="transmembrane region" description="Helical" evidence="11">
    <location>
        <begin position="407"/>
        <end position="425"/>
    </location>
</feature>
<dbReference type="FunFam" id="3.40.50.300:FF:000298">
    <property type="entry name" value="ATP-binding cassette sub-family A member 12"/>
    <property type="match status" value="1"/>
</dbReference>
<dbReference type="OMA" id="LVSYIKF"/>
<evidence type="ECO:0000256" key="7">
    <source>
        <dbReference type="ARBA" id="ARBA00022840"/>
    </source>
</evidence>
<dbReference type="eggNOG" id="KOG0059">
    <property type="taxonomic scope" value="Eukaryota"/>
</dbReference>
<evidence type="ECO:0000256" key="10">
    <source>
        <dbReference type="SAM" id="MobiDB-lite"/>
    </source>
</evidence>
<keyword evidence="7" id="KW-0067">ATP-binding</keyword>
<organism evidence="13 14">
    <name type="scientific">Globisporangium ultimum (strain ATCC 200006 / CBS 805.95 / DAOM BR144)</name>
    <name type="common">Pythium ultimum</name>
    <dbReference type="NCBI Taxonomy" id="431595"/>
    <lineage>
        <taxon>Eukaryota</taxon>
        <taxon>Sar</taxon>
        <taxon>Stramenopiles</taxon>
        <taxon>Oomycota</taxon>
        <taxon>Peronosporomycetes</taxon>
        <taxon>Pythiales</taxon>
        <taxon>Pythiaceae</taxon>
        <taxon>Globisporangium</taxon>
    </lineage>
</organism>